<reference evidence="1" key="2">
    <citation type="journal article" date="2015" name="Data Brief">
        <title>Shoot transcriptome of the giant reed, Arundo donax.</title>
        <authorList>
            <person name="Barrero R.A."/>
            <person name="Guerrero F.D."/>
            <person name="Moolhuijzen P."/>
            <person name="Goolsby J.A."/>
            <person name="Tidwell J."/>
            <person name="Bellgard S.E."/>
            <person name="Bellgard M.I."/>
        </authorList>
    </citation>
    <scope>NUCLEOTIDE SEQUENCE</scope>
    <source>
        <tissue evidence="1">Shoot tissue taken approximately 20 cm above the soil surface</tissue>
    </source>
</reference>
<sequence length="47" mass="5209">MSGVGIGSSRPGILTCSGFDIWQIGNWETHCVICCFRSGQWNKCFIL</sequence>
<protein>
    <submittedName>
        <fullName evidence="1">Uncharacterized protein</fullName>
    </submittedName>
</protein>
<dbReference type="EMBL" id="GBRH01246452">
    <property type="protein sequence ID" value="JAD51443.1"/>
    <property type="molecule type" value="Transcribed_RNA"/>
</dbReference>
<proteinExistence type="predicted"/>
<name>A0A0A9ANI1_ARUDO</name>
<accession>A0A0A9ANI1</accession>
<dbReference type="AlphaFoldDB" id="A0A0A9ANI1"/>
<reference evidence="1" key="1">
    <citation type="submission" date="2014-09" db="EMBL/GenBank/DDBJ databases">
        <authorList>
            <person name="Magalhaes I.L.F."/>
            <person name="Oliveira U."/>
            <person name="Santos F.R."/>
            <person name="Vidigal T.H.D.A."/>
            <person name="Brescovit A.D."/>
            <person name="Santos A.J."/>
        </authorList>
    </citation>
    <scope>NUCLEOTIDE SEQUENCE</scope>
    <source>
        <tissue evidence="1">Shoot tissue taken approximately 20 cm above the soil surface</tissue>
    </source>
</reference>
<evidence type="ECO:0000313" key="1">
    <source>
        <dbReference type="EMBL" id="JAD51443.1"/>
    </source>
</evidence>
<organism evidence="1">
    <name type="scientific">Arundo donax</name>
    <name type="common">Giant reed</name>
    <name type="synonym">Donax arundinaceus</name>
    <dbReference type="NCBI Taxonomy" id="35708"/>
    <lineage>
        <taxon>Eukaryota</taxon>
        <taxon>Viridiplantae</taxon>
        <taxon>Streptophyta</taxon>
        <taxon>Embryophyta</taxon>
        <taxon>Tracheophyta</taxon>
        <taxon>Spermatophyta</taxon>
        <taxon>Magnoliopsida</taxon>
        <taxon>Liliopsida</taxon>
        <taxon>Poales</taxon>
        <taxon>Poaceae</taxon>
        <taxon>PACMAD clade</taxon>
        <taxon>Arundinoideae</taxon>
        <taxon>Arundineae</taxon>
        <taxon>Arundo</taxon>
    </lineage>
</organism>